<dbReference type="PANTHER" id="PTHR11590">
    <property type="entry name" value="PROTEIN-GLUTAMINE GAMMA-GLUTAMYLTRANSFERASE"/>
    <property type="match status" value="1"/>
</dbReference>
<name>F6Z5P5_XENTR</name>
<feature type="binding site" evidence="8">
    <location>
        <position position="399"/>
    </location>
    <ligand>
        <name>Ca(2+)</name>
        <dbReference type="ChEBI" id="CHEBI:29108"/>
    </ligand>
</feature>
<feature type="active site" evidence="7">
    <location>
        <position position="357"/>
    </location>
</feature>
<reference evidence="11" key="1">
    <citation type="journal article" date="2010" name="Science">
        <title>The genome of the Western clawed frog Xenopus tropicalis.</title>
        <authorList>
            <person name="Hellsten U."/>
            <person name="Harland R.M."/>
            <person name="Gilchrist M.J."/>
            <person name="Hendrix D."/>
            <person name="Jurka J."/>
            <person name="Kapitonov V."/>
            <person name="Ovcharenko I."/>
            <person name="Putnam N.H."/>
            <person name="Shu S."/>
            <person name="Taher L."/>
            <person name="Blitz I.L."/>
            <person name="Blumberg B."/>
            <person name="Dichmann D.S."/>
            <person name="Dubchak I."/>
            <person name="Amaya E."/>
            <person name="Detter J.C."/>
            <person name="Fletcher R."/>
            <person name="Gerhard D.S."/>
            <person name="Goodstein D."/>
            <person name="Graves T."/>
            <person name="Grigoriev I.V."/>
            <person name="Grimwood J."/>
            <person name="Kawashima T."/>
            <person name="Lindquist E."/>
            <person name="Lucas S.M."/>
            <person name="Mead P.E."/>
            <person name="Mitros T."/>
            <person name="Ogino H."/>
            <person name="Ohta Y."/>
            <person name="Poliakov A.V."/>
            <person name="Pollet N."/>
            <person name="Robert J."/>
            <person name="Salamov A."/>
            <person name="Sater A.K."/>
            <person name="Schmutz J."/>
            <person name="Terry A."/>
            <person name="Vize P.D."/>
            <person name="Warren W.C."/>
            <person name="Wells D."/>
            <person name="Wills A."/>
            <person name="Wilson R.K."/>
            <person name="Zimmerman L.B."/>
            <person name="Zorn A.M."/>
            <person name="Grainger R."/>
            <person name="Grammer T."/>
            <person name="Khokha M.K."/>
            <person name="Richardson P.M."/>
            <person name="Rokhsar D.S."/>
        </authorList>
    </citation>
    <scope>NUCLEOTIDE SEQUENCE [LARGE SCALE GENOMIC DNA]</scope>
    <source>
        <strain evidence="11">Nigerian</strain>
    </source>
</reference>
<dbReference type="FunFam" id="2.60.40.10:FF:000090">
    <property type="entry name" value="Protein-glutamine gamma-glutamyltransferase 2"/>
    <property type="match status" value="1"/>
</dbReference>
<accession>F6Z5P5</accession>
<dbReference type="Xenbase" id="XB-GENE-986930">
    <property type="gene designation" value="tgm5"/>
</dbReference>
<dbReference type="ExpressionAtlas" id="F6Z5P5">
    <property type="expression patterns" value="baseline"/>
</dbReference>
<keyword evidence="3 8" id="KW-0479">Metal-binding</keyword>
<feature type="binding site" evidence="8">
    <location>
        <position position="450"/>
    </location>
    <ligand>
        <name>Ca(2+)</name>
        <dbReference type="ChEBI" id="CHEBI:29108"/>
    </ligand>
</feature>
<dbReference type="OMA" id="LAPFWQD"/>
<dbReference type="SUPFAM" id="SSF49309">
    <property type="entry name" value="Transglutaminase, two C-terminal domains"/>
    <property type="match status" value="2"/>
</dbReference>
<dbReference type="InterPro" id="IPR013808">
    <property type="entry name" value="Transglutaminase_AS"/>
</dbReference>
<dbReference type="InterPro" id="IPR036985">
    <property type="entry name" value="Transglutaminase-like_sf"/>
</dbReference>
<reference evidence="13" key="3">
    <citation type="submission" date="2025-04" db="UniProtKB">
        <authorList>
            <consortium name="RefSeq"/>
        </authorList>
    </citation>
    <scope>IDENTIFICATION</scope>
    <source>
        <strain evidence="13">Nigerian</strain>
        <tissue evidence="13">Liver and blood</tissue>
    </source>
</reference>
<dbReference type="PANTHER" id="PTHR11590:SF38">
    <property type="entry name" value="PROTEIN-GLUTAMINE GAMMA-GLUTAMYLTRANSFERASE 5"/>
    <property type="match status" value="1"/>
</dbReference>
<sequence length="726" mass="81713">MTAEIAYSDFQIKRNNKAHHTDETGDRRLFIRRGQPFFITVHFKTRGFQPGQDNVIFLVETGPWPDESSGTKAIFPLSKALNKTMWSATLENNGANSMVLAMLSPHTAIIGQYQLKMQISSGTKTTNYNLGTFVLLFNPWCADDDVFMGNEAERQEYVINDYGFVYQGNHNWIIPCAWNFGQFEDDIVDISLKILDKNLNYIQDSFKDLKNRNNPVYISRVICAMINSNDDNGVLQGNWSGDYTNGVSPSAWNGSILILRQWYKSDCQPVKYGQCWVFAAVMCTVMRCLGIPARVVTNFDSAHDTDQNLLIDEYYDTTGKKLSKETKDSIWNFHVWCECWMARRDLPPGYGGWQVLDPTPQEASNGIFVCGPASVKAIREGDIHLNYDAPFVFAMVNADCVSWIVSTKGKEKYHCDPHLVGTQISTKRAGSDEREDLTHQYKYEEETAEERKAFEKAISRLHKGGAIPNINESEHMNGANGTSANGITPSPDESSRYTPQNENSNLNSPLREALLLLKFKLTESPQLGETISLVLLAGNMVSTAKTLKLSLSAQAMKHDGKPAQQFWRDSMYVELGPHEEKWLLFKIPYAKYGPSLEDNHLIRFIAVGEQNITWEKVLVEKDVNLALPAVVINFLELAVVDKTCKAELSFSNPINEAIHDCQILIQGSGLLKKQVKLNMGTMKPGQKAVVAFEFVPWKVGYKQLQVNISSNRFKGLKGFKSVVVKP</sequence>
<dbReference type="FunFam" id="3.90.260.10:FF:000001">
    <property type="entry name" value="Protein-glutamine gamma-glutamyltransferase 2"/>
    <property type="match status" value="1"/>
</dbReference>
<keyword evidence="12" id="KW-1185">Reference proteome</keyword>
<dbReference type="PIRSF" id="PIRSF000459">
    <property type="entry name" value="TGM_EBP42"/>
    <property type="match status" value="1"/>
</dbReference>
<organism evidence="11">
    <name type="scientific">Xenopus tropicalis</name>
    <name type="common">Western clawed frog</name>
    <name type="synonym">Silurana tropicalis</name>
    <dbReference type="NCBI Taxonomy" id="8364"/>
    <lineage>
        <taxon>Eukaryota</taxon>
        <taxon>Metazoa</taxon>
        <taxon>Chordata</taxon>
        <taxon>Craniata</taxon>
        <taxon>Vertebrata</taxon>
        <taxon>Euteleostomi</taxon>
        <taxon>Amphibia</taxon>
        <taxon>Batrachia</taxon>
        <taxon>Anura</taxon>
        <taxon>Pipoidea</taxon>
        <taxon>Pipidae</taxon>
        <taxon>Xenopodinae</taxon>
        <taxon>Xenopus</taxon>
        <taxon>Silurana</taxon>
    </lineage>
</organism>
<dbReference type="SMART" id="SM00460">
    <property type="entry name" value="TGc"/>
    <property type="match status" value="1"/>
</dbReference>
<dbReference type="Pfam" id="PF00868">
    <property type="entry name" value="Transglut_N"/>
    <property type="match status" value="1"/>
</dbReference>
<protein>
    <recommendedName>
        <fullName evidence="6">protein-glutamine gamma-glutamyltransferase</fullName>
        <ecNumber evidence="6">2.3.2.13</ecNumber>
    </recommendedName>
</protein>
<dbReference type="InterPro" id="IPR023608">
    <property type="entry name" value="Transglutaminase_animal"/>
</dbReference>
<evidence type="ECO:0000256" key="3">
    <source>
        <dbReference type="ARBA" id="ARBA00022723"/>
    </source>
</evidence>
<keyword evidence="2" id="KW-0808">Transferase</keyword>
<dbReference type="Pfam" id="PF00927">
    <property type="entry name" value="Transglut_C"/>
    <property type="match status" value="2"/>
</dbReference>
<comment type="cofactor">
    <cofactor evidence="8">
        <name>Ca(2+)</name>
        <dbReference type="ChEBI" id="CHEBI:29108"/>
    </cofactor>
    <text evidence="8">Binds 1 Ca(2+) ion per subunit.</text>
</comment>
<evidence type="ECO:0000256" key="4">
    <source>
        <dbReference type="ARBA" id="ARBA00022837"/>
    </source>
</evidence>
<dbReference type="FunFam" id="2.60.40.10:FF:000278">
    <property type="entry name" value="Protein-glutamine gamma-glutamyltransferase 2"/>
    <property type="match status" value="1"/>
</dbReference>
<evidence type="ECO:0000256" key="9">
    <source>
        <dbReference type="SAM" id="MobiDB-lite"/>
    </source>
</evidence>
<evidence type="ECO:0000313" key="12">
    <source>
        <dbReference type="Proteomes" id="UP000008143"/>
    </source>
</evidence>
<dbReference type="InterPro" id="IPR036238">
    <property type="entry name" value="Transglutaminase_C_sf"/>
</dbReference>
<dbReference type="Gene3D" id="3.90.260.10">
    <property type="entry name" value="Transglutaminase-like"/>
    <property type="match status" value="1"/>
</dbReference>
<feature type="active site" evidence="7">
    <location>
        <position position="334"/>
    </location>
</feature>
<evidence type="ECO:0000256" key="6">
    <source>
        <dbReference type="ARBA" id="ARBA00024222"/>
    </source>
</evidence>
<reference evidence="11" key="2">
    <citation type="submission" date="2011-06" db="UniProtKB">
        <authorList>
            <consortium name="Ensembl"/>
        </authorList>
    </citation>
    <scope>IDENTIFICATION</scope>
</reference>
<proteinExistence type="inferred from homology"/>
<feature type="domain" description="Transglutaminase-like" evidence="10">
    <location>
        <begin position="267"/>
        <end position="360"/>
    </location>
</feature>
<evidence type="ECO:0000256" key="8">
    <source>
        <dbReference type="PIRSR" id="PIRSR000459-2"/>
    </source>
</evidence>
<dbReference type="Proteomes" id="UP000008143">
    <property type="component" value="Chromosome 10"/>
</dbReference>
<dbReference type="InterPro" id="IPR014756">
    <property type="entry name" value="Ig_E-set"/>
</dbReference>
<dbReference type="InterPro" id="IPR002931">
    <property type="entry name" value="Transglutaminase-like"/>
</dbReference>
<dbReference type="AGR" id="Xenbase:XB-GENE-986930"/>
<dbReference type="SUPFAM" id="SSF54001">
    <property type="entry name" value="Cysteine proteinases"/>
    <property type="match status" value="1"/>
</dbReference>
<feature type="active site" evidence="7">
    <location>
        <position position="275"/>
    </location>
</feature>
<dbReference type="InterPro" id="IPR008958">
    <property type="entry name" value="Transglutaminase_C"/>
</dbReference>
<dbReference type="AlphaFoldDB" id="F6Z5P5"/>
<dbReference type="OrthoDB" id="437511at2759"/>
<evidence type="ECO:0000256" key="1">
    <source>
        <dbReference type="ARBA" id="ARBA00005968"/>
    </source>
</evidence>
<dbReference type="Pfam" id="PF01841">
    <property type="entry name" value="Transglut_core"/>
    <property type="match status" value="1"/>
</dbReference>
<dbReference type="KEGG" id="xtr:100486682"/>
<dbReference type="InterPro" id="IPR013783">
    <property type="entry name" value="Ig-like_fold"/>
</dbReference>
<dbReference type="HOGENOM" id="CLU_013435_1_0_1"/>
<comment type="similarity">
    <text evidence="1">Belongs to the transglutaminase superfamily. Transglutaminase family.</text>
</comment>
<gene>
    <name evidence="11 13 14" type="primary">tgm5</name>
</gene>
<dbReference type="Gene3D" id="2.60.40.10">
    <property type="entry name" value="Immunoglobulins"/>
    <property type="match status" value="3"/>
</dbReference>
<dbReference type="Ensembl" id="ENSXETT00000016007">
    <property type="protein sequence ID" value="ENSXETP00000016007"/>
    <property type="gene ID" value="ENSXETG00000007353"/>
</dbReference>
<dbReference type="SUPFAM" id="SSF81296">
    <property type="entry name" value="E set domains"/>
    <property type="match status" value="1"/>
</dbReference>
<dbReference type="GeneTree" id="ENSGT01050000244866"/>
<dbReference type="CTD" id="9333"/>
<dbReference type="GO" id="GO:0046872">
    <property type="term" value="F:metal ion binding"/>
    <property type="evidence" value="ECO:0007669"/>
    <property type="project" value="UniProtKB-KW"/>
</dbReference>
<dbReference type="InterPro" id="IPR001102">
    <property type="entry name" value="Transglutaminase_N"/>
</dbReference>
<dbReference type="RefSeq" id="XP_031750630.1">
    <property type="nucleotide sequence ID" value="XM_031894770.1"/>
</dbReference>
<evidence type="ECO:0000259" key="10">
    <source>
        <dbReference type="SMART" id="SM00460"/>
    </source>
</evidence>
<evidence type="ECO:0000256" key="5">
    <source>
        <dbReference type="ARBA" id="ARBA00023315"/>
    </source>
</evidence>
<feature type="region of interest" description="Disordered" evidence="9">
    <location>
        <begin position="466"/>
        <end position="506"/>
    </location>
</feature>
<feature type="binding site" evidence="8">
    <location>
        <position position="445"/>
    </location>
    <ligand>
        <name>Ca(2+)</name>
        <dbReference type="ChEBI" id="CHEBI:29108"/>
    </ligand>
</feature>
<dbReference type="PROSITE" id="PS00547">
    <property type="entry name" value="TRANSGLUTAMINASES"/>
    <property type="match status" value="1"/>
</dbReference>
<dbReference type="GO" id="GO:0003810">
    <property type="term" value="F:protein-glutamine gamma-glutamyltransferase activity"/>
    <property type="evidence" value="ECO:0000318"/>
    <property type="project" value="GO_Central"/>
</dbReference>
<dbReference type="eggNOG" id="ENOG502QTRA">
    <property type="taxonomic scope" value="Eukaryota"/>
</dbReference>
<feature type="binding site" evidence="8">
    <location>
        <position position="397"/>
    </location>
    <ligand>
        <name>Ca(2+)</name>
        <dbReference type="ChEBI" id="CHEBI:29108"/>
    </ligand>
</feature>
<evidence type="ECO:0000256" key="2">
    <source>
        <dbReference type="ARBA" id="ARBA00022679"/>
    </source>
</evidence>
<dbReference type="InterPro" id="IPR038765">
    <property type="entry name" value="Papain-like_cys_pep_sf"/>
</dbReference>
<dbReference type="GeneID" id="100486682"/>
<evidence type="ECO:0000313" key="14">
    <source>
        <dbReference type="Xenbase" id="XB-GENE-986930"/>
    </source>
</evidence>
<feature type="compositionally biased region" description="Polar residues" evidence="9">
    <location>
        <begin position="479"/>
        <end position="506"/>
    </location>
</feature>
<dbReference type="EC" id="2.3.2.13" evidence="6"/>
<evidence type="ECO:0000256" key="7">
    <source>
        <dbReference type="PIRSR" id="PIRSR000459-1"/>
    </source>
</evidence>
<dbReference type="InterPro" id="IPR050779">
    <property type="entry name" value="Transglutaminase"/>
</dbReference>
<keyword evidence="4 8" id="KW-0106">Calcium</keyword>
<evidence type="ECO:0000313" key="11">
    <source>
        <dbReference type="Ensembl" id="ENSXETP00000016007"/>
    </source>
</evidence>
<keyword evidence="5" id="KW-0012">Acyltransferase</keyword>
<evidence type="ECO:0000313" key="13">
    <source>
        <dbReference type="RefSeq" id="XP_031750630.1"/>
    </source>
</evidence>